<reference evidence="4 5" key="1">
    <citation type="submission" date="2023-08" db="EMBL/GenBank/DDBJ databases">
        <title>Helicovermis profunda gen. nov., sp. nov., a novel mesophilic, fermentative bacterium within the Bacillota from a deep-sea hydrothermal vent chimney.</title>
        <authorList>
            <person name="Miyazaki U."/>
            <person name="Mizutani D."/>
            <person name="Hashimoto Y."/>
            <person name="Tame A."/>
            <person name="Sawayama S."/>
            <person name="Miyazaki J."/>
            <person name="Takai K."/>
            <person name="Nakagawa S."/>
        </authorList>
    </citation>
    <scope>NUCLEOTIDE SEQUENCE [LARGE SCALE GENOMIC DNA]</scope>
    <source>
        <strain evidence="4 5">S502</strain>
    </source>
</reference>
<dbReference type="InterPro" id="IPR000644">
    <property type="entry name" value="CBS_dom"/>
</dbReference>
<proteinExistence type="predicted"/>
<dbReference type="EMBL" id="AP028654">
    <property type="protein sequence ID" value="BEP29667.1"/>
    <property type="molecule type" value="Genomic_DNA"/>
</dbReference>
<accession>A0AAU9ECI2</accession>
<keyword evidence="1" id="KW-0677">Repeat</keyword>
<gene>
    <name evidence="4" type="ORF">HLPR_19980</name>
</gene>
<dbReference type="Proteomes" id="UP001321786">
    <property type="component" value="Chromosome"/>
</dbReference>
<feature type="domain" description="CBS" evidence="3">
    <location>
        <begin position="36"/>
        <end position="91"/>
    </location>
</feature>
<evidence type="ECO:0000313" key="5">
    <source>
        <dbReference type="Proteomes" id="UP001321786"/>
    </source>
</evidence>
<dbReference type="InterPro" id="IPR051462">
    <property type="entry name" value="CBS_domain-containing"/>
</dbReference>
<evidence type="ECO:0000256" key="1">
    <source>
        <dbReference type="ARBA" id="ARBA00022737"/>
    </source>
</evidence>
<organism evidence="4 5">
    <name type="scientific">Helicovermis profundi</name>
    <dbReference type="NCBI Taxonomy" id="3065157"/>
    <lineage>
        <taxon>Bacteria</taxon>
        <taxon>Bacillati</taxon>
        <taxon>Bacillota</taxon>
        <taxon>Clostridia</taxon>
        <taxon>Helicovermis</taxon>
    </lineage>
</organism>
<evidence type="ECO:0000256" key="2">
    <source>
        <dbReference type="PROSITE-ProRule" id="PRU00703"/>
    </source>
</evidence>
<dbReference type="Pfam" id="PF00571">
    <property type="entry name" value="CBS"/>
    <property type="match status" value="2"/>
</dbReference>
<feature type="domain" description="CBS" evidence="3">
    <location>
        <begin position="100"/>
        <end position="167"/>
    </location>
</feature>
<dbReference type="KEGG" id="hprf:HLPR_19980"/>
<dbReference type="InterPro" id="IPR046342">
    <property type="entry name" value="CBS_dom_sf"/>
</dbReference>
<dbReference type="PANTHER" id="PTHR48108">
    <property type="entry name" value="CBS DOMAIN-CONTAINING PROTEIN CBSX2, CHLOROPLASTIC"/>
    <property type="match status" value="1"/>
</dbReference>
<dbReference type="SUPFAM" id="SSF54631">
    <property type="entry name" value="CBS-domain pair"/>
    <property type="match status" value="1"/>
</dbReference>
<protein>
    <submittedName>
        <fullName evidence="4">Helix-turn-helix transcriptional regulator</fullName>
    </submittedName>
</protein>
<dbReference type="Gene3D" id="3.10.580.10">
    <property type="entry name" value="CBS-domain"/>
    <property type="match status" value="1"/>
</dbReference>
<keyword evidence="5" id="KW-1185">Reference proteome</keyword>
<dbReference type="AlphaFoldDB" id="A0AAU9ECI2"/>
<dbReference type="PANTHER" id="PTHR48108:SF32">
    <property type="entry name" value="TRANSCRIPTIONAL REPRESSOR CCPN"/>
    <property type="match status" value="1"/>
</dbReference>
<sequence>MSGILEAKPKVGYRYIQKSERELVVNMIKNLKINELKSLPICVDEKVSVYDAIVTMFLEDVGSLYVLQENYLAGVVSRKDFLKAAIGDADMKNMPVGIIMTRMPNIVVIHPNESVYAAAKKIIDHQIDALPVVEDIVRDGVINYKVIGRISKTNITKVFTNLEIGGE</sequence>
<dbReference type="PROSITE" id="PS51371">
    <property type="entry name" value="CBS"/>
    <property type="match status" value="2"/>
</dbReference>
<dbReference type="CDD" id="cd04617">
    <property type="entry name" value="CBS_pair_CcpN"/>
    <property type="match status" value="1"/>
</dbReference>
<evidence type="ECO:0000313" key="4">
    <source>
        <dbReference type="EMBL" id="BEP29667.1"/>
    </source>
</evidence>
<evidence type="ECO:0000259" key="3">
    <source>
        <dbReference type="PROSITE" id="PS51371"/>
    </source>
</evidence>
<name>A0AAU9ECI2_9FIRM</name>
<keyword evidence="2" id="KW-0129">CBS domain</keyword>
<dbReference type="SMART" id="SM00116">
    <property type="entry name" value="CBS"/>
    <property type="match status" value="2"/>
</dbReference>